<evidence type="ECO:0000313" key="1">
    <source>
        <dbReference type="EMBL" id="OEU23292.1"/>
    </source>
</evidence>
<dbReference type="Proteomes" id="UP000095751">
    <property type="component" value="Unassembled WGS sequence"/>
</dbReference>
<keyword evidence="2" id="KW-1185">Reference proteome</keyword>
<dbReference type="EMBL" id="KV784353">
    <property type="protein sequence ID" value="OEU23292.1"/>
    <property type="molecule type" value="Genomic_DNA"/>
</dbReference>
<dbReference type="InParanoid" id="A0A1E7FYQ6"/>
<proteinExistence type="predicted"/>
<reference evidence="1 2" key="1">
    <citation type="submission" date="2016-09" db="EMBL/GenBank/DDBJ databases">
        <title>Extensive genetic diversity and differential bi-allelic expression allows diatom success in the polar Southern Ocean.</title>
        <authorList>
            <consortium name="DOE Joint Genome Institute"/>
            <person name="Mock T."/>
            <person name="Otillar R.P."/>
            <person name="Strauss J."/>
            <person name="Dupont C."/>
            <person name="Frickenhaus S."/>
            <person name="Maumus F."/>
            <person name="Mcmullan M."/>
            <person name="Sanges R."/>
            <person name="Schmutz J."/>
            <person name="Toseland A."/>
            <person name="Valas R."/>
            <person name="Veluchamy A."/>
            <person name="Ward B.J."/>
            <person name="Allen A."/>
            <person name="Barry K."/>
            <person name="Falciatore A."/>
            <person name="Ferrante M."/>
            <person name="Fortunato A.E."/>
            <person name="Gloeckner G."/>
            <person name="Gruber A."/>
            <person name="Hipkin R."/>
            <person name="Janech M."/>
            <person name="Kroth P."/>
            <person name="Leese F."/>
            <person name="Lindquist E."/>
            <person name="Lyon B.R."/>
            <person name="Martin J."/>
            <person name="Mayer C."/>
            <person name="Parker M."/>
            <person name="Quesneville H."/>
            <person name="Raymond J."/>
            <person name="Uhlig C."/>
            <person name="Valentin K.U."/>
            <person name="Worden A.Z."/>
            <person name="Armbrust E.V."/>
            <person name="Bowler C."/>
            <person name="Green B."/>
            <person name="Moulton V."/>
            <person name="Van Oosterhout C."/>
            <person name="Grigoriev I."/>
        </authorList>
    </citation>
    <scope>NUCLEOTIDE SEQUENCE [LARGE SCALE GENOMIC DNA]</scope>
    <source>
        <strain evidence="1 2">CCMP1102</strain>
    </source>
</reference>
<gene>
    <name evidence="1" type="ORF">FRACYDRAFT_233465</name>
</gene>
<dbReference type="SUPFAM" id="SSF63825">
    <property type="entry name" value="YWTD domain"/>
    <property type="match status" value="1"/>
</dbReference>
<accession>A0A1E7FYQ6</accession>
<organism evidence="1 2">
    <name type="scientific">Fragilariopsis cylindrus CCMP1102</name>
    <dbReference type="NCBI Taxonomy" id="635003"/>
    <lineage>
        <taxon>Eukaryota</taxon>
        <taxon>Sar</taxon>
        <taxon>Stramenopiles</taxon>
        <taxon>Ochrophyta</taxon>
        <taxon>Bacillariophyta</taxon>
        <taxon>Bacillariophyceae</taxon>
        <taxon>Bacillariophycidae</taxon>
        <taxon>Bacillariales</taxon>
        <taxon>Bacillariaceae</taxon>
        <taxon>Fragilariopsis</taxon>
    </lineage>
</organism>
<dbReference type="Gene3D" id="2.120.10.30">
    <property type="entry name" value="TolB, C-terminal domain"/>
    <property type="match status" value="1"/>
</dbReference>
<dbReference type="OrthoDB" id="10260017at2759"/>
<sequence length="455" mass="51035">MKFGCGKKNITKGKIIKMAQSYSSSSSRHSSSLSFSSSSSSSNNNNDSLLLSSSSSSSNNAKTIGTEYEGYRKWRGIVKGNNNCLYCIPFYATQILKIDPSTDQTTLVGHIYAGDFKWYNGFAHGDFIYGIPYNAQQFLKYNIITEMSELVGGDIIDIDIGEDEDDFKWRSGAVADDGCFYCFPYEHNRILKFNPQNDTVVFVGEEIEGYYKFSGTVKAKNGCLYGIPFDANRVAKFNVAMEEVTFIGDNYGGGDDSEDDTFDVSKGSGWMGGVEGTDDNIYGVPFNQNQWLKIDIVTETTSLIGDDLSTYGNYKYDGGVVGEDRIVYAIPSDANRITKFNTTTEQMSEVRKRRHEDNYNADNGDDKWSGGVLHPNGHIYCAPYCNNNVLKIKTNHIRDEGNMLLLQSNSSLTEFNEYINSNQFEYIYVTHKAFYDRLVSYRNSLIVMNAKLALE</sequence>
<protein>
    <submittedName>
        <fullName evidence="1">Uncharacterized protein</fullName>
    </submittedName>
</protein>
<name>A0A1E7FYQ6_9STRA</name>
<dbReference type="InterPro" id="IPR011042">
    <property type="entry name" value="6-blade_b-propeller_TolB-like"/>
</dbReference>
<dbReference type="AlphaFoldDB" id="A0A1E7FYQ6"/>
<dbReference type="SUPFAM" id="SSF101898">
    <property type="entry name" value="NHL repeat"/>
    <property type="match status" value="1"/>
</dbReference>
<evidence type="ECO:0000313" key="2">
    <source>
        <dbReference type="Proteomes" id="UP000095751"/>
    </source>
</evidence>
<dbReference type="KEGG" id="fcy:FRACYDRAFT_233465"/>